<dbReference type="Gene3D" id="3.40.630.30">
    <property type="match status" value="1"/>
</dbReference>
<protein>
    <submittedName>
        <fullName evidence="4">Ribosomal-protein-alanine N-acetyltransferase</fullName>
        <ecNumber evidence="4">2.3.1.267</ecNumber>
    </submittedName>
</protein>
<dbReference type="Pfam" id="PF00583">
    <property type="entry name" value="Acetyltransf_1"/>
    <property type="match status" value="1"/>
</dbReference>
<dbReference type="InterPro" id="IPR050680">
    <property type="entry name" value="YpeA/RimI_acetyltransf"/>
</dbReference>
<keyword evidence="1 4" id="KW-0808">Transferase</keyword>
<dbReference type="InterPro" id="IPR016181">
    <property type="entry name" value="Acyl_CoA_acyltransferase"/>
</dbReference>
<evidence type="ECO:0000313" key="4">
    <source>
        <dbReference type="EMBL" id="MBB3995058.1"/>
    </source>
</evidence>
<keyword evidence="2 4" id="KW-0012">Acyltransferase</keyword>
<comment type="caution">
    <text evidence="4">The sequence shown here is derived from an EMBL/GenBank/DDBJ whole genome shotgun (WGS) entry which is preliminary data.</text>
</comment>
<dbReference type="PROSITE" id="PS51186">
    <property type="entry name" value="GNAT"/>
    <property type="match status" value="1"/>
</dbReference>
<dbReference type="Proteomes" id="UP000530268">
    <property type="component" value="Unassembled WGS sequence"/>
</dbReference>
<dbReference type="PANTHER" id="PTHR43420">
    <property type="entry name" value="ACETYLTRANSFERASE"/>
    <property type="match status" value="1"/>
</dbReference>
<dbReference type="AlphaFoldDB" id="A0A7W6H1S1"/>
<accession>A0A7W6H1S1</accession>
<organism evidence="4 5">
    <name type="scientific">Sulfitobacter undariae</name>
    <dbReference type="NCBI Taxonomy" id="1563671"/>
    <lineage>
        <taxon>Bacteria</taxon>
        <taxon>Pseudomonadati</taxon>
        <taxon>Pseudomonadota</taxon>
        <taxon>Alphaproteobacteria</taxon>
        <taxon>Rhodobacterales</taxon>
        <taxon>Roseobacteraceae</taxon>
        <taxon>Sulfitobacter</taxon>
    </lineage>
</organism>
<dbReference type="PANTHER" id="PTHR43420:SF44">
    <property type="entry name" value="ACETYLTRANSFERASE YPEA"/>
    <property type="match status" value="1"/>
</dbReference>
<sequence length="138" mass="14920">MTADQMAHIHAAAFVQERGWTADEFTQLLGQKFVHPFTTEGGFALTRTLAGESELLTLAVSPLFQRHGIARSLLATWLAAVRSEADVAFLEVAADNHAAIALYQSAGFTRSGLRKAYYARNDATAVDAVLMSHALTRG</sequence>
<dbReference type="RefSeq" id="WP_184566636.1">
    <property type="nucleotide sequence ID" value="NZ_JACIEI010000010.1"/>
</dbReference>
<reference evidence="4 5" key="1">
    <citation type="submission" date="2020-08" db="EMBL/GenBank/DDBJ databases">
        <title>Genomic Encyclopedia of Type Strains, Phase IV (KMG-IV): sequencing the most valuable type-strain genomes for metagenomic binning, comparative biology and taxonomic classification.</title>
        <authorList>
            <person name="Goeker M."/>
        </authorList>
    </citation>
    <scope>NUCLEOTIDE SEQUENCE [LARGE SCALE GENOMIC DNA]</scope>
    <source>
        <strain evidence="4 5">DSM 102234</strain>
    </source>
</reference>
<dbReference type="EC" id="2.3.1.267" evidence="4"/>
<dbReference type="InterPro" id="IPR000182">
    <property type="entry name" value="GNAT_dom"/>
</dbReference>
<proteinExistence type="predicted"/>
<dbReference type="EMBL" id="JACIEI010000010">
    <property type="protein sequence ID" value="MBB3995058.1"/>
    <property type="molecule type" value="Genomic_DNA"/>
</dbReference>
<dbReference type="GO" id="GO:0008999">
    <property type="term" value="F:protein-N-terminal-alanine acetyltransferase activity"/>
    <property type="evidence" value="ECO:0007669"/>
    <property type="project" value="UniProtKB-EC"/>
</dbReference>
<keyword evidence="5" id="KW-1185">Reference proteome</keyword>
<gene>
    <name evidence="4" type="ORF">GGR95_002708</name>
</gene>
<evidence type="ECO:0000259" key="3">
    <source>
        <dbReference type="PROSITE" id="PS51186"/>
    </source>
</evidence>
<feature type="domain" description="N-acetyltransferase" evidence="3">
    <location>
        <begin position="1"/>
        <end position="136"/>
    </location>
</feature>
<evidence type="ECO:0000313" key="5">
    <source>
        <dbReference type="Proteomes" id="UP000530268"/>
    </source>
</evidence>
<name>A0A7W6H1S1_9RHOB</name>
<evidence type="ECO:0000256" key="1">
    <source>
        <dbReference type="ARBA" id="ARBA00022679"/>
    </source>
</evidence>
<dbReference type="SUPFAM" id="SSF55729">
    <property type="entry name" value="Acyl-CoA N-acyltransferases (Nat)"/>
    <property type="match status" value="1"/>
</dbReference>
<evidence type="ECO:0000256" key="2">
    <source>
        <dbReference type="ARBA" id="ARBA00023315"/>
    </source>
</evidence>